<dbReference type="Proteomes" id="UP000249135">
    <property type="component" value="Unassembled WGS sequence"/>
</dbReference>
<keyword evidence="2" id="KW-0812">Transmembrane</keyword>
<feature type="region of interest" description="Disordered" evidence="1">
    <location>
        <begin position="42"/>
        <end position="65"/>
    </location>
</feature>
<gene>
    <name evidence="3" type="ORF">DI563_29865</name>
</gene>
<evidence type="ECO:0008006" key="5">
    <source>
        <dbReference type="Google" id="ProtNLM"/>
    </source>
</evidence>
<dbReference type="EMBL" id="QFPP01000715">
    <property type="protein sequence ID" value="PZQ59995.1"/>
    <property type="molecule type" value="Genomic_DNA"/>
</dbReference>
<evidence type="ECO:0000313" key="3">
    <source>
        <dbReference type="EMBL" id="PZQ59995.1"/>
    </source>
</evidence>
<reference evidence="3 4" key="1">
    <citation type="submission" date="2017-08" db="EMBL/GenBank/DDBJ databases">
        <title>Infants hospitalized years apart are colonized by the same room-sourced microbial strains.</title>
        <authorList>
            <person name="Brooks B."/>
            <person name="Olm M.R."/>
            <person name="Firek B.A."/>
            <person name="Baker R."/>
            <person name="Thomas B.C."/>
            <person name="Morowitz M.J."/>
            <person name="Banfield J.F."/>
        </authorList>
    </citation>
    <scope>NUCLEOTIDE SEQUENCE [LARGE SCALE GENOMIC DNA]</scope>
    <source>
        <strain evidence="3">S2_005_003_R2_41</strain>
    </source>
</reference>
<evidence type="ECO:0000313" key="4">
    <source>
        <dbReference type="Proteomes" id="UP000249135"/>
    </source>
</evidence>
<comment type="caution">
    <text evidence="3">The sequence shown here is derived from an EMBL/GenBank/DDBJ whole genome shotgun (WGS) entry which is preliminary data.</text>
</comment>
<organism evidence="3 4">
    <name type="scientific">Variovorax paradoxus</name>
    <dbReference type="NCBI Taxonomy" id="34073"/>
    <lineage>
        <taxon>Bacteria</taxon>
        <taxon>Pseudomonadati</taxon>
        <taxon>Pseudomonadota</taxon>
        <taxon>Betaproteobacteria</taxon>
        <taxon>Burkholderiales</taxon>
        <taxon>Comamonadaceae</taxon>
        <taxon>Variovorax</taxon>
    </lineage>
</organism>
<keyword evidence="2" id="KW-1133">Transmembrane helix</keyword>
<evidence type="ECO:0000256" key="1">
    <source>
        <dbReference type="SAM" id="MobiDB-lite"/>
    </source>
</evidence>
<feature type="non-terminal residue" evidence="3">
    <location>
        <position position="1"/>
    </location>
</feature>
<keyword evidence="2" id="KW-0472">Membrane</keyword>
<name>A0A2W5PAS9_VARPD</name>
<accession>A0A2W5PAS9</accession>
<protein>
    <recommendedName>
        <fullName evidence="5">PepSY domain-containing protein</fullName>
    </recommendedName>
</protein>
<evidence type="ECO:0000256" key="2">
    <source>
        <dbReference type="SAM" id="Phobius"/>
    </source>
</evidence>
<dbReference type="AlphaFoldDB" id="A0A2W5PAS9"/>
<proteinExistence type="predicted"/>
<feature type="transmembrane region" description="Helical" evidence="2">
    <location>
        <begin position="12"/>
        <end position="33"/>
    </location>
</feature>
<sequence>LAVTMPAGLWPVAGLDLVCVGLGAALALAAWYARPKSKAAARPAAKAAASPTPPVGRPVAGEGAP</sequence>